<sequence>MNYRHECYGLEKLLLADDDFLLYLFGGDNAEALRTDLKLRYAAGERLITTQNCPDFSPVRGCPGHERECVDE</sequence>
<accession>A0A285AUY3</accession>
<evidence type="ECO:0000313" key="2">
    <source>
        <dbReference type="Proteomes" id="UP000220639"/>
    </source>
</evidence>
<organism evidence="1 2">
    <name type="scientific">Klebsiella grimontii</name>
    <dbReference type="NCBI Taxonomy" id="2058152"/>
    <lineage>
        <taxon>Bacteria</taxon>
        <taxon>Pseudomonadati</taxon>
        <taxon>Pseudomonadota</taxon>
        <taxon>Gammaproteobacteria</taxon>
        <taxon>Enterobacterales</taxon>
        <taxon>Enterobacteriaceae</taxon>
        <taxon>Klebsiella/Raoultella group</taxon>
        <taxon>Klebsiella</taxon>
    </lineage>
</organism>
<evidence type="ECO:0000313" key="1">
    <source>
        <dbReference type="EMBL" id="SNU32499.1"/>
    </source>
</evidence>
<proteinExistence type="predicted"/>
<reference evidence="2" key="1">
    <citation type="submission" date="2017-08" db="EMBL/GenBank/DDBJ databases">
        <authorList>
            <person name="Brisse S."/>
        </authorList>
    </citation>
    <scope>NUCLEOTIDE SEQUENCE [LARGE SCALE GENOMIC DNA]</scope>
    <source>
        <strain evidence="2">06D021</strain>
    </source>
</reference>
<gene>
    <name evidence="1" type="ORF">KOSB73_100013</name>
</gene>
<protein>
    <submittedName>
        <fullName evidence="1">Uncharacterized protein</fullName>
    </submittedName>
</protein>
<dbReference type="Proteomes" id="UP000220639">
    <property type="component" value="Unassembled WGS sequence"/>
</dbReference>
<name>A0A285AUY3_9ENTR</name>
<dbReference type="EMBL" id="FZTC01000002">
    <property type="protein sequence ID" value="SNU32499.1"/>
    <property type="molecule type" value="Genomic_DNA"/>
</dbReference>
<dbReference type="AlphaFoldDB" id="A0A285AUY3"/>